<name>A0A3B7MH83_9CYAN</name>
<accession>A0A3B7MH83</accession>
<evidence type="ECO:0000256" key="4">
    <source>
        <dbReference type="ARBA" id="ARBA00023136"/>
    </source>
</evidence>
<evidence type="ECO:0000313" key="8">
    <source>
        <dbReference type="Proteomes" id="UP000261812"/>
    </source>
</evidence>
<evidence type="ECO:0000259" key="6">
    <source>
        <dbReference type="Pfam" id="PF05154"/>
    </source>
</evidence>
<dbReference type="PANTHER" id="PTHR21016:SF25">
    <property type="entry name" value="TM2 DOMAIN-CONTAINING PROTEIN DDB_G0277895-RELATED"/>
    <property type="match status" value="1"/>
</dbReference>
<evidence type="ECO:0000313" key="7">
    <source>
        <dbReference type="EMBL" id="AXY68761.1"/>
    </source>
</evidence>
<dbReference type="KEGG" id="tsq:D3A95_12145"/>
<evidence type="ECO:0000256" key="1">
    <source>
        <dbReference type="ARBA" id="ARBA00004141"/>
    </source>
</evidence>
<dbReference type="AlphaFoldDB" id="A0A3B7MH83"/>
<protein>
    <submittedName>
        <fullName evidence="7">TM2 domain-containing protein</fullName>
    </submittedName>
</protein>
<reference evidence="8" key="1">
    <citation type="submission" date="2018-09" db="EMBL/GenBank/DDBJ databases">
        <title>Complete genome sequence of thermophilic cyanobacteria strain Thermosynechococcus elongatus PKUAC-SCTE542.</title>
        <authorList>
            <person name="Liang Y."/>
            <person name="Tang J."/>
            <person name="Daroch M."/>
        </authorList>
    </citation>
    <scope>NUCLEOTIDE SEQUENCE [LARGE SCALE GENOMIC DNA]</scope>
    <source>
        <strain evidence="8">E542</strain>
    </source>
</reference>
<evidence type="ECO:0000256" key="3">
    <source>
        <dbReference type="ARBA" id="ARBA00022989"/>
    </source>
</evidence>
<sequence>MGVAYLLWCASLMGICGLQRFYVGQPMAGLLYLITLGFCGVGQFIDLFLIPSMVEQRNTYLQGRYLMTLQISHLSAREETELNPTSTTPMQRLLQAAKEHGGVLSEAQVSLYTGFDAKQVKELLFEAERLGYAYVFNDPETGAVRYRFDV</sequence>
<comment type="subcellular location">
    <subcellularLocation>
        <location evidence="1">Membrane</location>
        <topology evidence="1">Multi-pass membrane protein</topology>
    </subcellularLocation>
</comment>
<dbReference type="GO" id="GO:0016020">
    <property type="term" value="C:membrane"/>
    <property type="evidence" value="ECO:0007669"/>
    <property type="project" value="UniProtKB-SubCell"/>
</dbReference>
<dbReference type="Proteomes" id="UP000261812">
    <property type="component" value="Chromosome"/>
</dbReference>
<gene>
    <name evidence="7" type="ORF">D3A95_12145</name>
</gene>
<evidence type="ECO:0000256" key="2">
    <source>
        <dbReference type="ARBA" id="ARBA00022692"/>
    </source>
</evidence>
<evidence type="ECO:0000256" key="5">
    <source>
        <dbReference type="SAM" id="Phobius"/>
    </source>
</evidence>
<organism evidence="7 8">
    <name type="scientific">Thermosynechococcus sichuanensis E542</name>
    <dbReference type="NCBI Taxonomy" id="2016101"/>
    <lineage>
        <taxon>Bacteria</taxon>
        <taxon>Bacillati</taxon>
        <taxon>Cyanobacteriota</taxon>
        <taxon>Cyanophyceae</taxon>
        <taxon>Acaryochloridales</taxon>
        <taxon>Thermosynechococcaceae</taxon>
        <taxon>Thermosynechococcus</taxon>
        <taxon>Thermosynechococcus sichuanensis</taxon>
    </lineage>
</organism>
<dbReference type="InterPro" id="IPR050932">
    <property type="entry name" value="TM2D1-3-like"/>
</dbReference>
<dbReference type="PANTHER" id="PTHR21016">
    <property type="entry name" value="BETA-AMYLOID BINDING PROTEIN-RELATED"/>
    <property type="match status" value="1"/>
</dbReference>
<feature type="transmembrane region" description="Helical" evidence="5">
    <location>
        <begin position="30"/>
        <end position="50"/>
    </location>
</feature>
<keyword evidence="8" id="KW-1185">Reference proteome</keyword>
<proteinExistence type="predicted"/>
<dbReference type="InterPro" id="IPR007829">
    <property type="entry name" value="TM2"/>
</dbReference>
<feature type="domain" description="TM2" evidence="6">
    <location>
        <begin position="2"/>
        <end position="48"/>
    </location>
</feature>
<keyword evidence="4 5" id="KW-0472">Membrane</keyword>
<dbReference type="Pfam" id="PF05154">
    <property type="entry name" value="TM2"/>
    <property type="match status" value="1"/>
</dbReference>
<dbReference type="EMBL" id="CP032152">
    <property type="protein sequence ID" value="AXY68761.1"/>
    <property type="molecule type" value="Genomic_DNA"/>
</dbReference>
<keyword evidence="2 5" id="KW-0812">Transmembrane</keyword>
<keyword evidence="3 5" id="KW-1133">Transmembrane helix</keyword>